<feature type="domain" description="Glycoside hydrolase family 65 central catalytic" evidence="6">
    <location>
        <begin position="323"/>
        <end position="679"/>
    </location>
</feature>
<keyword evidence="3" id="KW-0808">Transferase</keyword>
<dbReference type="Pfam" id="PF03633">
    <property type="entry name" value="Glyco_hydro_65C"/>
    <property type="match status" value="1"/>
</dbReference>
<dbReference type="InterPro" id="IPR005195">
    <property type="entry name" value="Glyco_hydro_65_M"/>
</dbReference>
<sequence>MTNKRLFEINSWKLISNKLEKKEKRLQESLTSIGNGYMGMRGNFEEGYSGDFHQGTYIAGVWFPDKTRVGWWKNGYPQYFGKVINALNFIGVDIYVDGTKIDLYKENITDFHLELDMKEGILRRSFILHKGESRIQFKFERFLSIVAKEVCAIDIMVTALTGTHKIELVPYLDGDVTNEDSNYEEKFWEEISRKVEANAANLIMKTVDNPFGTPRFAVSASMVNTINHLEVTSYNEKPMYVANAYNNKLKQGETIHLQKYVAVSTSRDWEEERLGAVSDLLAKQAREKGYDSLKEEHIAAWAARWEKADVQIDGDEEAQQGIRFNIFQLFSTYYGDDARLNVGPKGFTGEKYGGATYWDTEAYIVPMYLAVAEPKVTEQLLRYRRQQLPGAEHNAKQQGLKGALYPMVTFTGVECHNEWEITFEEIHRNGAIAHAIFNYTTYTGDETYALNEGLDVLVGISRFWADRVHYSKKNDQYMIHGVTGPNEYENNVNNNWYTNKIATWTLRYTLELLDKTTSKRKTDLNIGKSELAKWQEIIDKMYFPVDEELGIFVQHDTFLDKDLQTVDTLLKEERPLNQNWSWDKILRSCFIKQADVLQGMYFLNHEFSLEEKKRNFDFYEPMTVHESSLSPCVHSILAAEIGLEEKAYEMYQRTARLDLDNYNNDTEDGLHITSMSGSWLAIVHGFAGMRTATGILSFAPFVPKGWNSYTFTINYRNRLIRVTTTSEEVKLELLSGNALKIQLYGKDILLEKEFVGKK</sequence>
<feature type="domain" description="Glycoside hydrolase family 65 N-terminal" evidence="8">
    <location>
        <begin position="16"/>
        <end position="267"/>
    </location>
</feature>
<dbReference type="PANTHER" id="PTHR11051">
    <property type="entry name" value="GLYCOSYL HYDROLASE-RELATED"/>
    <property type="match status" value="1"/>
</dbReference>
<dbReference type="Pfam" id="PF03632">
    <property type="entry name" value="Glyco_hydro_65m"/>
    <property type="match status" value="1"/>
</dbReference>
<dbReference type="PATRIC" id="fig|1397.4.peg.3135"/>
<protein>
    <submittedName>
        <fullName evidence="9">Maltose phosphorylase</fullName>
    </submittedName>
</protein>
<evidence type="ECO:0000256" key="3">
    <source>
        <dbReference type="ARBA" id="ARBA00022679"/>
    </source>
</evidence>
<evidence type="ECO:0000313" key="9">
    <source>
        <dbReference type="EMBL" id="KLV27542.1"/>
    </source>
</evidence>
<dbReference type="InterPro" id="IPR008928">
    <property type="entry name" value="6-hairpin_glycosidase_sf"/>
</dbReference>
<proteinExistence type="inferred from homology"/>
<feature type="binding site" evidence="5">
    <location>
        <begin position="592"/>
        <end position="593"/>
    </location>
    <ligand>
        <name>substrate</name>
    </ligand>
</feature>
<reference evidence="9 10" key="1">
    <citation type="submission" date="2015-05" db="EMBL/GenBank/DDBJ databases">
        <title>Whole genome sequence and identification of bacterial endophytes from Costus igneus.</title>
        <authorList>
            <person name="Lee Y.P."/>
            <person name="Gan H.M."/>
            <person name="Eng W."/>
            <person name="Wheatley M.S."/>
            <person name="Caraballo A."/>
            <person name="Polter S."/>
            <person name="Savka M.A."/>
            <person name="Hudson A.O."/>
        </authorList>
    </citation>
    <scope>NUCLEOTIDE SEQUENCE [LARGE SCALE GENOMIC DNA]</scope>
    <source>
        <strain evidence="9 10">RIT379</strain>
    </source>
</reference>
<keyword evidence="2" id="KW-0328">Glycosyltransferase</keyword>
<evidence type="ECO:0000256" key="5">
    <source>
        <dbReference type="PIRSR" id="PIRSR036289-51"/>
    </source>
</evidence>
<dbReference type="Proteomes" id="UP000036045">
    <property type="component" value="Unassembled WGS sequence"/>
</dbReference>
<dbReference type="GO" id="GO:0004553">
    <property type="term" value="F:hydrolase activity, hydrolyzing O-glycosyl compounds"/>
    <property type="evidence" value="ECO:0007669"/>
    <property type="project" value="TreeGrafter"/>
</dbReference>
<gene>
    <name evidence="9" type="ORF">ABW02_05155</name>
</gene>
<dbReference type="InterPro" id="IPR005194">
    <property type="entry name" value="Glyco_hydro_65_C"/>
</dbReference>
<feature type="active site" description="Proton donor" evidence="4">
    <location>
        <position position="487"/>
    </location>
</feature>
<comment type="similarity">
    <text evidence="1">Belongs to the glycosyl hydrolase 65 family.</text>
</comment>
<dbReference type="SUPFAM" id="SSF48208">
    <property type="entry name" value="Six-hairpin glycosidases"/>
    <property type="match status" value="1"/>
</dbReference>
<evidence type="ECO:0000259" key="7">
    <source>
        <dbReference type="Pfam" id="PF03633"/>
    </source>
</evidence>
<dbReference type="GO" id="GO:0047656">
    <property type="term" value="F:alpha,alpha-trehalose phosphorylase activity"/>
    <property type="evidence" value="ECO:0007669"/>
    <property type="project" value="UniProtKB-ARBA"/>
</dbReference>
<dbReference type="PANTHER" id="PTHR11051:SF14">
    <property type="entry name" value="MALTOSE PHOSPHORYLASE"/>
    <property type="match status" value="1"/>
</dbReference>
<dbReference type="RefSeq" id="WP_047940861.1">
    <property type="nucleotide sequence ID" value="NZ_JARTLH010000005.1"/>
</dbReference>
<dbReference type="NCBIfam" id="NF010380">
    <property type="entry name" value="PRK13807.1"/>
    <property type="match status" value="1"/>
</dbReference>
<dbReference type="PIRSF" id="PIRSF036289">
    <property type="entry name" value="Glycosyl_hydrolase_malt_phosph"/>
    <property type="match status" value="1"/>
</dbReference>
<feature type="domain" description="Glycoside hydrolase family 65 C-terminal" evidence="7">
    <location>
        <begin position="689"/>
        <end position="749"/>
    </location>
</feature>
<feature type="binding site" evidence="5">
    <location>
        <begin position="358"/>
        <end position="359"/>
    </location>
    <ligand>
        <name>substrate</name>
    </ligand>
</feature>
<dbReference type="GO" id="GO:0030246">
    <property type="term" value="F:carbohydrate binding"/>
    <property type="evidence" value="ECO:0007669"/>
    <property type="project" value="InterPro"/>
</dbReference>
<dbReference type="GO" id="GO:0005993">
    <property type="term" value="P:trehalose catabolic process"/>
    <property type="evidence" value="ECO:0007669"/>
    <property type="project" value="UniProtKB-ARBA"/>
</dbReference>
<dbReference type="Gene3D" id="2.70.98.40">
    <property type="entry name" value="Glycoside hydrolase, family 65, N-terminal domain"/>
    <property type="match status" value="1"/>
</dbReference>
<evidence type="ECO:0000259" key="8">
    <source>
        <dbReference type="Pfam" id="PF03636"/>
    </source>
</evidence>
<organism evidence="9 10">
    <name type="scientific">Niallia circulans</name>
    <name type="common">Bacillus circulans</name>
    <dbReference type="NCBI Taxonomy" id="1397"/>
    <lineage>
        <taxon>Bacteria</taxon>
        <taxon>Bacillati</taxon>
        <taxon>Bacillota</taxon>
        <taxon>Bacilli</taxon>
        <taxon>Bacillales</taxon>
        <taxon>Bacillaceae</taxon>
        <taxon>Niallia</taxon>
    </lineage>
</organism>
<evidence type="ECO:0000259" key="6">
    <source>
        <dbReference type="Pfam" id="PF03632"/>
    </source>
</evidence>
<comment type="caution">
    <text evidence="9">The sequence shown here is derived from an EMBL/GenBank/DDBJ whole genome shotgun (WGS) entry which is preliminary data.</text>
</comment>
<dbReference type="Pfam" id="PF03636">
    <property type="entry name" value="Glyco_hydro_65N"/>
    <property type="match status" value="1"/>
</dbReference>
<dbReference type="InterPro" id="IPR012341">
    <property type="entry name" value="6hp_glycosidase-like_sf"/>
</dbReference>
<dbReference type="AlphaFoldDB" id="A0A0J1INJ8"/>
<evidence type="ECO:0000313" key="10">
    <source>
        <dbReference type="Proteomes" id="UP000036045"/>
    </source>
</evidence>
<dbReference type="FunFam" id="2.60.420.10:FF:000001">
    <property type="entry name" value="Family 65 glycosyl hydrolase"/>
    <property type="match status" value="1"/>
</dbReference>
<accession>A0A0J1INJ8</accession>
<dbReference type="OrthoDB" id="9758855at2"/>
<evidence type="ECO:0000256" key="4">
    <source>
        <dbReference type="PIRSR" id="PIRSR036289-50"/>
    </source>
</evidence>
<name>A0A0J1INJ8_NIACI</name>
<dbReference type="InterPro" id="IPR005196">
    <property type="entry name" value="Glyco_hydro_65_N"/>
</dbReference>
<evidence type="ECO:0000256" key="2">
    <source>
        <dbReference type="ARBA" id="ARBA00022676"/>
    </source>
</evidence>
<keyword evidence="10" id="KW-1185">Reference proteome</keyword>
<dbReference type="InterPro" id="IPR037018">
    <property type="entry name" value="GH65_N"/>
</dbReference>
<evidence type="ECO:0000256" key="1">
    <source>
        <dbReference type="ARBA" id="ARBA00006768"/>
    </source>
</evidence>
<dbReference type="InterPro" id="IPR017045">
    <property type="entry name" value="Malt_Pase/Glycosyl_Hdrlase"/>
</dbReference>
<dbReference type="InterPro" id="IPR011013">
    <property type="entry name" value="Gal_mutarotase_sf_dom"/>
</dbReference>
<dbReference type="Gene3D" id="2.60.420.10">
    <property type="entry name" value="Maltose phosphorylase, domain 3"/>
    <property type="match status" value="1"/>
</dbReference>
<dbReference type="Gene3D" id="1.50.10.10">
    <property type="match status" value="1"/>
</dbReference>
<dbReference type="SUPFAM" id="SSF74650">
    <property type="entry name" value="Galactose mutarotase-like"/>
    <property type="match status" value="1"/>
</dbReference>
<dbReference type="EMBL" id="LDPH01000003">
    <property type="protein sequence ID" value="KLV27542.1"/>
    <property type="molecule type" value="Genomic_DNA"/>
</dbReference>